<keyword evidence="12 27" id="KW-0560">Oxidoreductase</keyword>
<dbReference type="InterPro" id="IPR036188">
    <property type="entry name" value="FAD/NAD-bd_sf"/>
</dbReference>
<comment type="catalytic activity">
    <reaction evidence="21">
        <text>hexan-3-one + NADPH + O2 + H(+) = ethyl butanoate + NADP(+) + H2O</text>
        <dbReference type="Rhea" id="RHEA:54844"/>
        <dbReference type="ChEBI" id="CHEBI:15377"/>
        <dbReference type="ChEBI" id="CHEBI:15378"/>
        <dbReference type="ChEBI" id="CHEBI:15379"/>
        <dbReference type="ChEBI" id="CHEBI:57783"/>
        <dbReference type="ChEBI" id="CHEBI:58349"/>
        <dbReference type="ChEBI" id="CHEBI:88764"/>
        <dbReference type="ChEBI" id="CHEBI:89891"/>
    </reaction>
    <physiologicalReaction direction="left-to-right" evidence="21">
        <dbReference type="Rhea" id="RHEA:54845"/>
    </physiologicalReaction>
</comment>
<dbReference type="PRINTS" id="PR00370">
    <property type="entry name" value="FMOXYGENASE"/>
</dbReference>
<accession>A0A8B9Q5B5</accession>
<comment type="catalytic activity">
    <reaction evidence="24">
        <text>heptan-4-one + NADPH + O2 + H(+) = propyl butanoate + NADP(+) + H2O</text>
        <dbReference type="Rhea" id="RHEA:54852"/>
        <dbReference type="ChEBI" id="CHEBI:15377"/>
        <dbReference type="ChEBI" id="CHEBI:15378"/>
        <dbReference type="ChEBI" id="CHEBI:15379"/>
        <dbReference type="ChEBI" id="CHEBI:57783"/>
        <dbReference type="ChEBI" id="CHEBI:58349"/>
        <dbReference type="ChEBI" id="CHEBI:89484"/>
        <dbReference type="ChEBI" id="CHEBI:89719"/>
    </reaction>
    <physiologicalReaction direction="left-to-right" evidence="24">
        <dbReference type="Rhea" id="RHEA:54853"/>
    </physiologicalReaction>
</comment>
<evidence type="ECO:0000256" key="6">
    <source>
        <dbReference type="ARBA" id="ARBA00022630"/>
    </source>
</evidence>
<keyword evidence="5" id="KW-0597">Phosphoprotein</keyword>
<dbReference type="GO" id="GO:0006629">
    <property type="term" value="P:lipid metabolic process"/>
    <property type="evidence" value="ECO:0007669"/>
    <property type="project" value="UniProtKB-KW"/>
</dbReference>
<dbReference type="FunFam" id="3.50.50.60:FF:000073">
    <property type="entry name" value="Dimethylaniline monooxygenase [N-oxide-forming]"/>
    <property type="match status" value="1"/>
</dbReference>
<comment type="cofactor">
    <cofactor evidence="1 27 28">
        <name>FAD</name>
        <dbReference type="ChEBI" id="CHEBI:57692"/>
    </cofactor>
</comment>
<evidence type="ECO:0000313" key="30">
    <source>
        <dbReference type="Proteomes" id="UP000694424"/>
    </source>
</evidence>
<keyword evidence="13 27" id="KW-0503">Monooxygenase</keyword>
<dbReference type="Proteomes" id="UP000694424">
    <property type="component" value="Unplaced"/>
</dbReference>
<organism evidence="29 30">
    <name type="scientific">Apteryx owenii</name>
    <name type="common">Little spotted kiwi</name>
    <dbReference type="NCBI Taxonomy" id="8824"/>
    <lineage>
        <taxon>Eukaryota</taxon>
        <taxon>Metazoa</taxon>
        <taxon>Chordata</taxon>
        <taxon>Craniata</taxon>
        <taxon>Vertebrata</taxon>
        <taxon>Euteleostomi</taxon>
        <taxon>Archelosauria</taxon>
        <taxon>Archosauria</taxon>
        <taxon>Dinosauria</taxon>
        <taxon>Saurischia</taxon>
        <taxon>Theropoda</taxon>
        <taxon>Coelurosauria</taxon>
        <taxon>Aves</taxon>
        <taxon>Palaeognathae</taxon>
        <taxon>Apterygiformes</taxon>
        <taxon>Apterygidae</taxon>
        <taxon>Apteryx</taxon>
    </lineage>
</organism>
<evidence type="ECO:0000256" key="26">
    <source>
        <dbReference type="ARBA" id="ARBA00049475"/>
    </source>
</evidence>
<evidence type="ECO:0000256" key="28">
    <source>
        <dbReference type="RuleBase" id="RU361177"/>
    </source>
</evidence>
<evidence type="ECO:0000256" key="1">
    <source>
        <dbReference type="ARBA" id="ARBA00001974"/>
    </source>
</evidence>
<evidence type="ECO:0000256" key="9">
    <source>
        <dbReference type="ARBA" id="ARBA00022848"/>
    </source>
</evidence>
<dbReference type="InterPro" id="IPR020946">
    <property type="entry name" value="Flavin_mOase-like"/>
</dbReference>
<dbReference type="InterPro" id="IPR002257">
    <property type="entry name" value="Flavin_mOase_5"/>
</dbReference>
<dbReference type="AlphaFoldDB" id="A0A8B9Q5B5"/>
<protein>
    <recommendedName>
        <fullName evidence="28">Flavin-containing monooxygenase</fullName>
        <ecNumber evidence="28">1.-.-.-</ecNumber>
    </recommendedName>
</protein>
<evidence type="ECO:0000256" key="22">
    <source>
        <dbReference type="ARBA" id="ARBA00048459"/>
    </source>
</evidence>
<evidence type="ECO:0000256" key="20">
    <source>
        <dbReference type="ARBA" id="ARBA00047864"/>
    </source>
</evidence>
<dbReference type="GO" id="GO:0004499">
    <property type="term" value="F:N,N-dimethylaniline monooxygenase activity"/>
    <property type="evidence" value="ECO:0007669"/>
    <property type="project" value="UniProtKB-UniRule"/>
</dbReference>
<evidence type="ECO:0000256" key="10">
    <source>
        <dbReference type="ARBA" id="ARBA00022857"/>
    </source>
</evidence>
<keyword evidence="14" id="KW-0443">Lipid metabolism</keyword>
<evidence type="ECO:0000256" key="11">
    <source>
        <dbReference type="ARBA" id="ARBA00022989"/>
    </source>
</evidence>
<dbReference type="PIRSF" id="PIRSF000332">
    <property type="entry name" value="FMO"/>
    <property type="match status" value="1"/>
</dbReference>
<evidence type="ECO:0000256" key="15">
    <source>
        <dbReference type="ARBA" id="ARBA00023136"/>
    </source>
</evidence>
<evidence type="ECO:0000256" key="2">
    <source>
        <dbReference type="ARBA" id="ARBA00004524"/>
    </source>
</evidence>
<dbReference type="GO" id="GO:0016174">
    <property type="term" value="F:NAD(P)H oxidase H2O2-forming activity"/>
    <property type="evidence" value="ECO:0007669"/>
    <property type="project" value="UniProtKB-EC"/>
</dbReference>
<evidence type="ECO:0000256" key="23">
    <source>
        <dbReference type="ARBA" id="ARBA00048989"/>
    </source>
</evidence>
<evidence type="ECO:0000256" key="8">
    <source>
        <dbReference type="ARBA" id="ARBA00022827"/>
    </source>
</evidence>
<evidence type="ECO:0000256" key="14">
    <source>
        <dbReference type="ARBA" id="ARBA00023098"/>
    </source>
</evidence>
<comment type="similarity">
    <text evidence="3 27 28">Belongs to the FMO family.</text>
</comment>
<dbReference type="InterPro" id="IPR050346">
    <property type="entry name" value="FMO-like"/>
</dbReference>
<reference evidence="29" key="1">
    <citation type="submission" date="2025-08" db="UniProtKB">
        <authorList>
            <consortium name="Ensembl"/>
        </authorList>
    </citation>
    <scope>IDENTIFICATION</scope>
</reference>
<evidence type="ECO:0000256" key="25">
    <source>
        <dbReference type="ARBA" id="ARBA00049443"/>
    </source>
</evidence>
<evidence type="ECO:0000313" key="29">
    <source>
        <dbReference type="Ensembl" id="ENSAOWP00000019788.1"/>
    </source>
</evidence>
<keyword evidence="15 27" id="KW-0472">Membrane</keyword>
<dbReference type="Gene3D" id="3.50.50.60">
    <property type="entry name" value="FAD/NAD(P)-binding domain"/>
    <property type="match status" value="1"/>
</dbReference>
<proteinExistence type="inferred from homology"/>
<dbReference type="PRINTS" id="PR01125">
    <property type="entry name" value="FMOXYGENASE5"/>
</dbReference>
<dbReference type="Pfam" id="PF00743">
    <property type="entry name" value="FMO-like"/>
    <property type="match status" value="1"/>
</dbReference>
<dbReference type="EC" id="1.-.-.-" evidence="28"/>
<keyword evidence="30" id="KW-1185">Reference proteome</keyword>
<keyword evidence="7" id="KW-0812">Transmembrane</keyword>
<comment type="catalytic activity">
    <reaction evidence="20">
        <text>NADPH + O2 + H(+) = H2O2 + NADP(+)</text>
        <dbReference type="Rhea" id="RHEA:11260"/>
        <dbReference type="ChEBI" id="CHEBI:15378"/>
        <dbReference type="ChEBI" id="CHEBI:15379"/>
        <dbReference type="ChEBI" id="CHEBI:16240"/>
        <dbReference type="ChEBI" id="CHEBI:57783"/>
        <dbReference type="ChEBI" id="CHEBI:58349"/>
        <dbReference type="EC" id="1.6.3.1"/>
    </reaction>
    <physiologicalReaction direction="left-to-right" evidence="20">
        <dbReference type="Rhea" id="RHEA:11261"/>
    </physiologicalReaction>
</comment>
<dbReference type="InterPro" id="IPR000960">
    <property type="entry name" value="Flavin_mOase"/>
</dbReference>
<reference evidence="29" key="2">
    <citation type="submission" date="2025-09" db="UniProtKB">
        <authorList>
            <consortium name="Ensembl"/>
        </authorList>
    </citation>
    <scope>IDENTIFICATION</scope>
</reference>
<evidence type="ECO:0000256" key="27">
    <source>
        <dbReference type="PIRNR" id="PIRNR000332"/>
    </source>
</evidence>
<evidence type="ECO:0000256" key="4">
    <source>
        <dbReference type="ARBA" id="ARBA00022481"/>
    </source>
</evidence>
<dbReference type="GO" id="GO:0050661">
    <property type="term" value="F:NADP binding"/>
    <property type="evidence" value="ECO:0007669"/>
    <property type="project" value="InterPro"/>
</dbReference>
<keyword evidence="10 27" id="KW-0521">NADP</keyword>
<comment type="catalytic activity">
    <reaction evidence="22">
        <text>octan-3-one + NADPH + O2 + H(+) = ethyl hexanoate + NADP(+) + H2O</text>
        <dbReference type="Rhea" id="RHEA:54856"/>
        <dbReference type="ChEBI" id="CHEBI:15377"/>
        <dbReference type="ChEBI" id="CHEBI:15378"/>
        <dbReference type="ChEBI" id="CHEBI:15379"/>
        <dbReference type="ChEBI" id="CHEBI:57783"/>
        <dbReference type="ChEBI" id="CHEBI:58349"/>
        <dbReference type="ChEBI" id="CHEBI:80946"/>
        <dbReference type="ChEBI" id="CHEBI:86055"/>
    </reaction>
    <physiologicalReaction direction="left-to-right" evidence="22">
        <dbReference type="Rhea" id="RHEA:54857"/>
    </physiologicalReaction>
</comment>
<evidence type="ECO:0000256" key="17">
    <source>
        <dbReference type="ARBA" id="ARBA00047426"/>
    </source>
</evidence>
<evidence type="ECO:0000256" key="24">
    <source>
        <dbReference type="ARBA" id="ARBA00048990"/>
    </source>
</evidence>
<keyword evidence="4" id="KW-0488">Methylation</keyword>
<keyword evidence="11" id="KW-1133">Transmembrane helix</keyword>
<evidence type="ECO:0000256" key="16">
    <source>
        <dbReference type="ARBA" id="ARBA00045722"/>
    </source>
</evidence>
<evidence type="ECO:0000256" key="18">
    <source>
        <dbReference type="ARBA" id="ARBA00047574"/>
    </source>
</evidence>
<name>A0A8B9Q5B5_APTOW</name>
<evidence type="ECO:0000256" key="13">
    <source>
        <dbReference type="ARBA" id="ARBA00023033"/>
    </source>
</evidence>
<evidence type="ECO:0000256" key="7">
    <source>
        <dbReference type="ARBA" id="ARBA00022692"/>
    </source>
</evidence>
<dbReference type="SUPFAM" id="SSF51905">
    <property type="entry name" value="FAD/NAD(P)-binding domain"/>
    <property type="match status" value="2"/>
</dbReference>
<dbReference type="PANTHER" id="PTHR23023">
    <property type="entry name" value="DIMETHYLANILINE MONOOXYGENASE"/>
    <property type="match status" value="1"/>
</dbReference>
<comment type="function">
    <text evidence="16">Acts as a Baeyer-Villiger monooxygenase on a broad range of substrates. Catalyzes the insertion of an oxygen atom into a carbon-carbon bond adjacent to a carbonyl, which converts ketones to esters. Active on diverse carbonyl compounds, whereas soft nucleophiles are mostly non- or poorly reactive. In contrast with other forms of FMO it is non- or poorly active on 'classical' substrates such as drugs, pesticides, and dietary components containing soft nucleophilic heteroatoms. Able to oxidize drug molecules bearing a carbonyl group on an aliphatic chain, such as nabumetone and pentoxifylline. Also, in the absence of substrates, shows slow but yet significant NADPH oxidase activity. Acts as a positive modulator of cholesterol biosynthesis as well as glucose homeostasis, promoting metabolic aging via pleiotropic effects.</text>
</comment>
<comment type="catalytic activity">
    <reaction evidence="18">
        <text>heptan-2-one + NADPH + O2 + H(+) = pentyl acetate + NADP(+) + H2O</text>
        <dbReference type="Rhea" id="RHEA:54836"/>
        <dbReference type="ChEBI" id="CHEBI:5672"/>
        <dbReference type="ChEBI" id="CHEBI:15377"/>
        <dbReference type="ChEBI" id="CHEBI:15378"/>
        <dbReference type="ChEBI" id="CHEBI:15379"/>
        <dbReference type="ChEBI" id="CHEBI:57783"/>
        <dbReference type="ChEBI" id="CHEBI:58349"/>
        <dbReference type="ChEBI" id="CHEBI:87362"/>
    </reaction>
    <physiologicalReaction direction="left-to-right" evidence="18">
        <dbReference type="Rhea" id="RHEA:54837"/>
    </physiologicalReaction>
</comment>
<keyword evidence="9" id="KW-0492">Microsome</keyword>
<keyword evidence="8 27" id="KW-0274">FAD</keyword>
<dbReference type="Ensembl" id="ENSAOWT00000022420.1">
    <property type="protein sequence ID" value="ENSAOWP00000019788.1"/>
    <property type="gene ID" value="ENSAOWG00000013408.1"/>
</dbReference>
<evidence type="ECO:0000256" key="5">
    <source>
        <dbReference type="ARBA" id="ARBA00022553"/>
    </source>
</evidence>
<dbReference type="FunFam" id="3.50.50.60:FF:000409">
    <property type="entry name" value="Dimethylaniline monooxygenase [N-oxide-forming]"/>
    <property type="match status" value="1"/>
</dbReference>
<evidence type="ECO:0000256" key="12">
    <source>
        <dbReference type="ARBA" id="ARBA00023002"/>
    </source>
</evidence>
<comment type="catalytic activity">
    <reaction evidence="17">
        <text>hexan-3-one + NADPH + O2 + H(+) = propyl propanoate + NADP(+) + H2O</text>
        <dbReference type="Rhea" id="RHEA:54848"/>
        <dbReference type="ChEBI" id="CHEBI:15377"/>
        <dbReference type="ChEBI" id="CHEBI:15378"/>
        <dbReference type="ChEBI" id="CHEBI:15379"/>
        <dbReference type="ChEBI" id="CHEBI:57783"/>
        <dbReference type="ChEBI" id="CHEBI:58349"/>
        <dbReference type="ChEBI" id="CHEBI:89828"/>
        <dbReference type="ChEBI" id="CHEBI:89891"/>
    </reaction>
    <physiologicalReaction direction="left-to-right" evidence="17">
        <dbReference type="Rhea" id="RHEA:54849"/>
    </physiologicalReaction>
</comment>
<keyword evidence="6 27" id="KW-0285">Flavoprotein</keyword>
<comment type="catalytic activity">
    <reaction evidence="19">
        <text>sulcatone + NADPH + O2 + H(+) = 4-methylpent-3-en-1-yl acetate + NADP(+) + H2O</text>
        <dbReference type="Rhea" id="RHEA:54864"/>
        <dbReference type="ChEBI" id="CHEBI:15377"/>
        <dbReference type="ChEBI" id="CHEBI:15378"/>
        <dbReference type="ChEBI" id="CHEBI:15379"/>
        <dbReference type="ChEBI" id="CHEBI:16310"/>
        <dbReference type="ChEBI" id="CHEBI:57783"/>
        <dbReference type="ChEBI" id="CHEBI:58349"/>
        <dbReference type="ChEBI" id="CHEBI:138373"/>
    </reaction>
    <physiologicalReaction direction="left-to-right" evidence="19">
        <dbReference type="Rhea" id="RHEA:54865"/>
    </physiologicalReaction>
</comment>
<dbReference type="GO" id="GO:0050660">
    <property type="term" value="F:flavin adenine dinucleotide binding"/>
    <property type="evidence" value="ECO:0007669"/>
    <property type="project" value="InterPro"/>
</dbReference>
<dbReference type="FunFam" id="3.50.50.60:FF:000042">
    <property type="entry name" value="Dimethylaniline monooxygenase [N-oxide-forming]"/>
    <property type="match status" value="1"/>
</dbReference>
<comment type="catalytic activity">
    <reaction evidence="23">
        <text>(2E)-geranial + NADPH + O2 + H(+) = (1E)-2,6-dimethylhepta-1,5-dien-1-yl formate + NADP(+) + H2O</text>
        <dbReference type="Rhea" id="RHEA:54860"/>
        <dbReference type="ChEBI" id="CHEBI:15377"/>
        <dbReference type="ChEBI" id="CHEBI:15378"/>
        <dbReference type="ChEBI" id="CHEBI:15379"/>
        <dbReference type="ChEBI" id="CHEBI:16980"/>
        <dbReference type="ChEBI" id="CHEBI:57783"/>
        <dbReference type="ChEBI" id="CHEBI:58349"/>
        <dbReference type="ChEBI" id="CHEBI:138375"/>
    </reaction>
    <physiologicalReaction direction="left-to-right" evidence="23">
        <dbReference type="Rhea" id="RHEA:54861"/>
    </physiologicalReaction>
</comment>
<evidence type="ECO:0000256" key="3">
    <source>
        <dbReference type="ARBA" id="ARBA00009183"/>
    </source>
</evidence>
<comment type="subcellular location">
    <subcellularLocation>
        <location evidence="27">Endoplasmic reticulum membrane</location>
    </subcellularLocation>
    <subcellularLocation>
        <location evidence="2">Microsome membrane</location>
    </subcellularLocation>
</comment>
<comment type="catalytic activity">
    <reaction evidence="25">
        <text>N,N-dimethylaniline + NADPH + O2 + H(+) = N,N-dimethylaniline N-oxide + NADP(+) + H2O</text>
        <dbReference type="Rhea" id="RHEA:24468"/>
        <dbReference type="ChEBI" id="CHEBI:15377"/>
        <dbReference type="ChEBI" id="CHEBI:15378"/>
        <dbReference type="ChEBI" id="CHEBI:15379"/>
        <dbReference type="ChEBI" id="CHEBI:16269"/>
        <dbReference type="ChEBI" id="CHEBI:17735"/>
        <dbReference type="ChEBI" id="CHEBI:57783"/>
        <dbReference type="ChEBI" id="CHEBI:58349"/>
        <dbReference type="EC" id="1.14.13.8"/>
    </reaction>
    <physiologicalReaction direction="left-to-right" evidence="25">
        <dbReference type="Rhea" id="RHEA:24469"/>
    </physiologicalReaction>
</comment>
<comment type="catalytic activity">
    <reaction evidence="26">
        <text>octan-3-one + NADPH + O2 + H(+) = pentyl propanoate + NADP(+) + H2O</text>
        <dbReference type="Rhea" id="RHEA:54840"/>
        <dbReference type="ChEBI" id="CHEBI:15377"/>
        <dbReference type="ChEBI" id="CHEBI:15378"/>
        <dbReference type="ChEBI" id="CHEBI:15379"/>
        <dbReference type="ChEBI" id="CHEBI:57783"/>
        <dbReference type="ChEBI" id="CHEBI:58349"/>
        <dbReference type="ChEBI" id="CHEBI:80946"/>
        <dbReference type="ChEBI" id="CHEBI:87373"/>
    </reaction>
    <physiologicalReaction direction="left-to-right" evidence="26">
        <dbReference type="Rhea" id="RHEA:54841"/>
    </physiologicalReaction>
</comment>
<evidence type="ECO:0000256" key="19">
    <source>
        <dbReference type="ARBA" id="ARBA00047855"/>
    </source>
</evidence>
<keyword evidence="27" id="KW-0256">Endoplasmic reticulum</keyword>
<sequence>MCDEACRSLSPQAAKDSMAKRVAIIGGGSSGLCAIKACLQEGLEPICFERTGDIGGLWRFEEHSEKGRASIYKSVIINTSKEMMCFSDFPIPDDFPNYMHNSKIMEYFRMYAQHFDLLRHIRFRTSVCRVAKRPDFAVTGQWDVVTESDGKQESAVFDAVLVCTGHHTDAHLPLHTFPGIEKFRGRYLHSRDYKDPQAFTDKRVIVVGIGNSGSDLAVEISQTAKQVFLSTRRGAWILNRVGDQGYPIDVILTTRMKNILSKLLTPSMVSDWSEKRLNARFDHSHYGLKPKHRILHQHPTVNDDLPNRIISGRVRVKPNVQEFTATAAIFEDGTKEDIDAVVFATGYSFSFPFLEDCVTVVENQISLYKFMFPVHLEKPTLAFIGLIQPLGAIMPISELQCRWATRVFKGLNKLPPRRDMEADINQKKEEMAKRYVRSQRHTIQVDYIPYMDELACQLGVKPNLLMLFLIDPRLAMEVLLGPCTPYQYRLQGPGRWAGARQAILTQQERIVKPLRTRQVDEGTSSFSVPLLAKLVGAVAVFAILFTYL</sequence>
<dbReference type="GO" id="GO:0005789">
    <property type="term" value="C:endoplasmic reticulum membrane"/>
    <property type="evidence" value="ECO:0007669"/>
    <property type="project" value="UniProtKB-SubCell"/>
</dbReference>
<evidence type="ECO:0000256" key="21">
    <source>
        <dbReference type="ARBA" id="ARBA00047977"/>
    </source>
</evidence>